<evidence type="ECO:0000313" key="3">
    <source>
        <dbReference type="Proteomes" id="UP000580839"/>
    </source>
</evidence>
<protein>
    <recommendedName>
        <fullName evidence="4">PepSY domain-containing protein</fullName>
    </recommendedName>
</protein>
<evidence type="ECO:0008006" key="4">
    <source>
        <dbReference type="Google" id="ProtNLM"/>
    </source>
</evidence>
<dbReference type="AlphaFoldDB" id="A0A849SC33"/>
<organism evidence="2 3">
    <name type="scientific">Eiseniibacteriota bacterium</name>
    <dbReference type="NCBI Taxonomy" id="2212470"/>
    <lineage>
        <taxon>Bacteria</taxon>
        <taxon>Candidatus Eiseniibacteriota</taxon>
    </lineage>
</organism>
<evidence type="ECO:0000256" key="1">
    <source>
        <dbReference type="SAM" id="SignalP"/>
    </source>
</evidence>
<proteinExistence type="predicted"/>
<dbReference type="EMBL" id="JABFRW010000022">
    <property type="protein sequence ID" value="NOT32932.1"/>
    <property type="molecule type" value="Genomic_DNA"/>
</dbReference>
<accession>A0A849SC33</accession>
<feature type="signal peptide" evidence="1">
    <location>
        <begin position="1"/>
        <end position="38"/>
    </location>
</feature>
<evidence type="ECO:0000313" key="2">
    <source>
        <dbReference type="EMBL" id="NOT32932.1"/>
    </source>
</evidence>
<keyword evidence="1" id="KW-0732">Signal</keyword>
<dbReference type="Proteomes" id="UP000580839">
    <property type="component" value="Unassembled WGS sequence"/>
</dbReference>
<comment type="caution">
    <text evidence="2">The sequence shown here is derived from an EMBL/GenBank/DDBJ whole genome shotgun (WGS) entry which is preliminary data.</text>
</comment>
<sequence length="200" mass="21725">MPTTRRPVSSRATRPALALLWLALLLAPLALTSQRALARDPAPVEARVGLDLASAAAVSWAADAQLVYVENDEALDPSGAAPRWSYLFHSHSLDRHRAYSVRDGRIVEAENLEMKLEAPPLGAGWMDSGAARHVADDHAGLEFCRSHGGELRSMLLMRGAIEVDAPDETTWMLVYLAPNVPALFVVIDAAAGKVRRTWRG</sequence>
<feature type="chain" id="PRO_5032637853" description="PepSY domain-containing protein" evidence="1">
    <location>
        <begin position="39"/>
        <end position="200"/>
    </location>
</feature>
<reference evidence="2 3" key="1">
    <citation type="submission" date="2020-04" db="EMBL/GenBank/DDBJ databases">
        <title>Metagenomic profiling of ammonia- and methane-oxidizing microorganisms in a Dutch drinking water treatment plant.</title>
        <authorList>
            <person name="Poghosyan L."/>
            <person name="Leucker S."/>
        </authorList>
    </citation>
    <scope>NUCLEOTIDE SEQUENCE [LARGE SCALE GENOMIC DNA]</scope>
    <source>
        <strain evidence="2">S-RSF-IL-03</strain>
    </source>
</reference>
<gene>
    <name evidence="2" type="ORF">HOP12_02045</name>
</gene>
<name>A0A849SC33_UNCEI</name>